<dbReference type="SUPFAM" id="SSF48452">
    <property type="entry name" value="TPR-like"/>
    <property type="match status" value="1"/>
</dbReference>
<dbReference type="InterPro" id="IPR011990">
    <property type="entry name" value="TPR-like_helical_dom_sf"/>
</dbReference>
<dbReference type="KEGG" id="dfe:Dfer_4176"/>
<protein>
    <recommendedName>
        <fullName evidence="4">Lipoprotein</fullName>
    </recommendedName>
</protein>
<accession>C6W052</accession>
<feature type="chain" id="PRO_5002969327" description="Lipoprotein" evidence="1">
    <location>
        <begin position="24"/>
        <end position="532"/>
    </location>
</feature>
<dbReference type="PROSITE" id="PS51257">
    <property type="entry name" value="PROKAR_LIPOPROTEIN"/>
    <property type="match status" value="1"/>
</dbReference>
<feature type="signal peptide" evidence="1">
    <location>
        <begin position="1"/>
        <end position="23"/>
    </location>
</feature>
<sequence>MKMKKISSVILAGLMLVAASCKESDFSDVYPDPSKISETTVEKQFTGFLQSNKDYVLPGYLHYFTLLRVTLNQYNQTIGWINASGQYVPGSAGVENIWFNYYNLLAQYRELEKVYNSKSSTEQADRKFFMTVAKVYLYDQTQRMIDVFGAIPFTEAGMLSTKGGDYTSSAAKFDDPQALYTLMLDDLKAISAELNATTINAGYQQSFKTQDFVNKGDLTAWKRYCNSLRLRMLNRVSDVAAFQSRSNSEIAEILGNATTYPVVENNDQNIQITVFDINSGINSKGFQDGIASSGEWYGNTAGKKLVDFLNTNADPRLRLLFEPGANAKGAYIGIDPLGTAATQQALAQSGQVAIYNRYVTSHNQFFPGIIINAPEVNLIKAEYYLRTGNDASAKTAYETAIAQSMDFYNRINNISNAAQGTKPANVTTAEATAYIAGNGVSWAKATTPAQKLELIAAQKWVHYNLVQPYENWADIRRLNMPSLSFWVDNNNNQTQPPVRLNYPGNEITYNPQNYAAVRENDKLTTKLFWDVK</sequence>
<dbReference type="Proteomes" id="UP000002011">
    <property type="component" value="Chromosome"/>
</dbReference>
<dbReference type="EMBL" id="CP001619">
    <property type="protein sequence ID" value="ACT95379.1"/>
    <property type="molecule type" value="Genomic_DNA"/>
</dbReference>
<evidence type="ECO:0008006" key="4">
    <source>
        <dbReference type="Google" id="ProtNLM"/>
    </source>
</evidence>
<dbReference type="Pfam" id="PF12771">
    <property type="entry name" value="SusD-like_2"/>
    <property type="match status" value="1"/>
</dbReference>
<proteinExistence type="predicted"/>
<keyword evidence="3" id="KW-1185">Reference proteome</keyword>
<dbReference type="eggNOG" id="COG4198">
    <property type="taxonomic scope" value="Bacteria"/>
</dbReference>
<keyword evidence="1" id="KW-0732">Signal</keyword>
<name>C6W052_DYAFD</name>
<dbReference type="Gene3D" id="1.25.40.390">
    <property type="match status" value="1"/>
</dbReference>
<dbReference type="OrthoDB" id="843771at2"/>
<reference evidence="2 3" key="1">
    <citation type="journal article" date="2009" name="Stand. Genomic Sci.">
        <title>Complete genome sequence of Dyadobacter fermentans type strain (NS114).</title>
        <authorList>
            <person name="Lang E."/>
            <person name="Lapidus A."/>
            <person name="Chertkov O."/>
            <person name="Brettin T."/>
            <person name="Detter J.C."/>
            <person name="Han C."/>
            <person name="Copeland A."/>
            <person name="Glavina Del Rio T."/>
            <person name="Nolan M."/>
            <person name="Chen F."/>
            <person name="Lucas S."/>
            <person name="Tice H."/>
            <person name="Cheng J.F."/>
            <person name="Land M."/>
            <person name="Hauser L."/>
            <person name="Chang Y.J."/>
            <person name="Jeffries C.D."/>
            <person name="Kopitz M."/>
            <person name="Bruce D."/>
            <person name="Goodwin L."/>
            <person name="Pitluck S."/>
            <person name="Ovchinnikova G."/>
            <person name="Pati A."/>
            <person name="Ivanova N."/>
            <person name="Mavrommatis K."/>
            <person name="Chen A."/>
            <person name="Palaniappan K."/>
            <person name="Chain P."/>
            <person name="Bristow J."/>
            <person name="Eisen J.A."/>
            <person name="Markowitz V."/>
            <person name="Hugenholtz P."/>
            <person name="Goker M."/>
            <person name="Rohde M."/>
            <person name="Kyrpides N.C."/>
            <person name="Klenk H.P."/>
        </authorList>
    </citation>
    <scope>NUCLEOTIDE SEQUENCE [LARGE SCALE GENOMIC DNA]</scope>
    <source>
        <strain evidence="3">ATCC 700827 / DSM 18053 / CIP 107007 / KCTC 52180 / NS114</strain>
    </source>
</reference>
<dbReference type="InterPro" id="IPR041662">
    <property type="entry name" value="SusD-like_2"/>
</dbReference>
<evidence type="ECO:0000313" key="2">
    <source>
        <dbReference type="EMBL" id="ACT95379.1"/>
    </source>
</evidence>
<evidence type="ECO:0000256" key="1">
    <source>
        <dbReference type="SAM" id="SignalP"/>
    </source>
</evidence>
<gene>
    <name evidence="2" type="ordered locus">Dfer_4176</name>
</gene>
<evidence type="ECO:0000313" key="3">
    <source>
        <dbReference type="Proteomes" id="UP000002011"/>
    </source>
</evidence>
<dbReference type="AlphaFoldDB" id="C6W052"/>
<dbReference type="STRING" id="471854.Dfer_4176"/>
<dbReference type="HOGENOM" id="CLU_025928_1_0_10"/>
<organism evidence="2 3">
    <name type="scientific">Dyadobacter fermentans (strain ATCC 700827 / DSM 18053 / CIP 107007 / KCTC 52180 / NS114)</name>
    <dbReference type="NCBI Taxonomy" id="471854"/>
    <lineage>
        <taxon>Bacteria</taxon>
        <taxon>Pseudomonadati</taxon>
        <taxon>Bacteroidota</taxon>
        <taxon>Cytophagia</taxon>
        <taxon>Cytophagales</taxon>
        <taxon>Spirosomataceae</taxon>
        <taxon>Dyadobacter</taxon>
    </lineage>
</organism>